<dbReference type="EMBL" id="HBIN01007465">
    <property type="protein sequence ID" value="CAE0435192.1"/>
    <property type="molecule type" value="Transcribed_RNA"/>
</dbReference>
<dbReference type="PROSITE" id="PS51689">
    <property type="entry name" value="SAM_RNA_A_N6_MT"/>
    <property type="match status" value="1"/>
</dbReference>
<evidence type="ECO:0000313" key="9">
    <source>
        <dbReference type="EMBL" id="CAE0435189.1"/>
    </source>
</evidence>
<feature type="binding site" evidence="5">
    <location>
        <position position="57"/>
    </location>
    <ligand>
        <name>S-adenosyl-L-methionine</name>
        <dbReference type="ChEBI" id="CHEBI:59789"/>
    </ligand>
</feature>
<dbReference type="PANTHER" id="PTHR11727">
    <property type="entry name" value="DIMETHYLADENOSINE TRANSFERASE"/>
    <property type="match status" value="1"/>
</dbReference>
<reference evidence="11" key="1">
    <citation type="submission" date="2021-01" db="EMBL/GenBank/DDBJ databases">
        <authorList>
            <person name="Corre E."/>
            <person name="Pelletier E."/>
            <person name="Niang G."/>
            <person name="Scheremetjew M."/>
            <person name="Finn R."/>
            <person name="Kale V."/>
            <person name="Holt S."/>
            <person name="Cochrane G."/>
            <person name="Meng A."/>
            <person name="Brown T."/>
            <person name="Cohen L."/>
        </authorList>
    </citation>
    <scope>NUCLEOTIDE SEQUENCE</scope>
    <source>
        <strain evidence="11">GSBS06</strain>
    </source>
</reference>
<evidence type="ECO:0000256" key="7">
    <source>
        <dbReference type="SAM" id="MobiDB-lite"/>
    </source>
</evidence>
<dbReference type="Pfam" id="PF00398">
    <property type="entry name" value="RrnaAD"/>
    <property type="match status" value="1"/>
</dbReference>
<organism evidence="11">
    <name type="scientific">Aplanochytrium stocchinoi</name>
    <dbReference type="NCBI Taxonomy" id="215587"/>
    <lineage>
        <taxon>Eukaryota</taxon>
        <taxon>Sar</taxon>
        <taxon>Stramenopiles</taxon>
        <taxon>Bigyra</taxon>
        <taxon>Labyrinthulomycetes</taxon>
        <taxon>Thraustochytrida</taxon>
        <taxon>Thraustochytriidae</taxon>
        <taxon>Aplanochytrium</taxon>
    </lineage>
</organism>
<comment type="similarity">
    <text evidence="5 6">Belongs to the class I-like SAM-binding methyltransferase superfamily. rRNA adenine N(6)-methyltransferase family.</text>
</comment>
<keyword evidence="6" id="KW-0698">rRNA processing</keyword>
<dbReference type="InterPro" id="IPR029063">
    <property type="entry name" value="SAM-dependent_MTases_sf"/>
</dbReference>
<evidence type="ECO:0000313" key="11">
    <source>
        <dbReference type="EMBL" id="CAE0435192.1"/>
    </source>
</evidence>
<protein>
    <recommendedName>
        <fullName evidence="6">rRNA adenine N(6)-methyltransferase</fullName>
        <ecNumber evidence="6">2.1.1.-</ecNumber>
    </recommendedName>
</protein>
<dbReference type="AlphaFoldDB" id="A0A6S8B8E6"/>
<evidence type="ECO:0000256" key="1">
    <source>
        <dbReference type="ARBA" id="ARBA00022603"/>
    </source>
</evidence>
<dbReference type="EC" id="2.1.1.-" evidence="6"/>
<dbReference type="GO" id="GO:0003723">
    <property type="term" value="F:RNA binding"/>
    <property type="evidence" value="ECO:0007669"/>
    <property type="project" value="UniProtKB-UniRule"/>
</dbReference>
<gene>
    <name evidence="9" type="ORF">ASTO00021_LOCUS5469</name>
    <name evidence="10" type="ORF">ASTO00021_LOCUS5470</name>
    <name evidence="11" type="ORF">ASTO00021_LOCUS5472</name>
</gene>
<evidence type="ECO:0000259" key="8">
    <source>
        <dbReference type="SMART" id="SM00650"/>
    </source>
</evidence>
<dbReference type="Gene3D" id="3.40.50.150">
    <property type="entry name" value="Vaccinia Virus protein VP39"/>
    <property type="match status" value="1"/>
</dbReference>
<feature type="compositionally biased region" description="Basic residues" evidence="7">
    <location>
        <begin position="29"/>
        <end position="39"/>
    </location>
</feature>
<accession>A0A6S8B8E6</accession>
<name>A0A6S8B8E6_9STRA</name>
<dbReference type="SUPFAM" id="SSF53335">
    <property type="entry name" value="S-adenosyl-L-methionine-dependent methyltransferases"/>
    <property type="match status" value="1"/>
</dbReference>
<dbReference type="CDD" id="cd02440">
    <property type="entry name" value="AdoMet_MTases"/>
    <property type="match status" value="1"/>
</dbReference>
<dbReference type="InterPro" id="IPR020596">
    <property type="entry name" value="rRNA_Ade_Mease_Trfase_CS"/>
</dbReference>
<dbReference type="InterPro" id="IPR020598">
    <property type="entry name" value="rRNA_Ade_methylase_Trfase_N"/>
</dbReference>
<feature type="domain" description="Ribosomal RNA adenine methylase transferase N-terminal" evidence="8">
    <location>
        <begin position="64"/>
        <end position="190"/>
    </location>
</feature>
<feature type="binding site" evidence="5">
    <location>
        <position position="148"/>
    </location>
    <ligand>
        <name>S-adenosyl-L-methionine</name>
        <dbReference type="ChEBI" id="CHEBI:59789"/>
    </ligand>
</feature>
<proteinExistence type="inferred from homology"/>
<dbReference type="EMBL" id="HBIN01007463">
    <property type="protein sequence ID" value="CAE0435190.1"/>
    <property type="molecule type" value="Transcribed_RNA"/>
</dbReference>
<dbReference type="GO" id="GO:0000179">
    <property type="term" value="F:rRNA (adenine-N6,N6-)-dimethyltransferase activity"/>
    <property type="evidence" value="ECO:0007669"/>
    <property type="project" value="UniProtKB-UniRule"/>
</dbReference>
<dbReference type="SMART" id="SM00650">
    <property type="entry name" value="rADc"/>
    <property type="match status" value="1"/>
</dbReference>
<evidence type="ECO:0000313" key="10">
    <source>
        <dbReference type="EMBL" id="CAE0435190.1"/>
    </source>
</evidence>
<dbReference type="EMBL" id="HBIN01007462">
    <property type="protein sequence ID" value="CAE0435189.1"/>
    <property type="molecule type" value="Transcribed_RNA"/>
</dbReference>
<evidence type="ECO:0000256" key="5">
    <source>
        <dbReference type="PROSITE-ProRule" id="PRU01026"/>
    </source>
</evidence>
<feature type="binding site" evidence="5">
    <location>
        <position position="59"/>
    </location>
    <ligand>
        <name>S-adenosyl-L-methionine</name>
        <dbReference type="ChEBI" id="CHEBI:59789"/>
    </ligand>
</feature>
<keyword evidence="4 5" id="KW-0694">RNA-binding</keyword>
<feature type="region of interest" description="Disordered" evidence="7">
    <location>
        <begin position="29"/>
        <end position="51"/>
    </location>
</feature>
<feature type="binding site" evidence="5">
    <location>
        <position position="84"/>
    </location>
    <ligand>
        <name>S-adenosyl-L-methionine</name>
        <dbReference type="ChEBI" id="CHEBI:59789"/>
    </ligand>
</feature>
<keyword evidence="1 5" id="KW-0489">Methyltransferase</keyword>
<evidence type="ECO:0000256" key="2">
    <source>
        <dbReference type="ARBA" id="ARBA00022679"/>
    </source>
</evidence>
<dbReference type="PANTHER" id="PTHR11727:SF7">
    <property type="entry name" value="DIMETHYLADENOSINE TRANSFERASE-RELATED"/>
    <property type="match status" value="1"/>
</dbReference>
<keyword evidence="2 5" id="KW-0808">Transferase</keyword>
<feature type="binding site" evidence="5">
    <location>
        <position position="105"/>
    </location>
    <ligand>
        <name>S-adenosyl-L-methionine</name>
        <dbReference type="ChEBI" id="CHEBI:59789"/>
    </ligand>
</feature>
<sequence length="191" mass="21691">MFFQALLPHRYKPNAFFVPAGKRQFSKYKMPKQKRKRPVTHAAGPNPSGAKGGLGQHFLKNPLVVNGIVQKAALKPHEVVMEVGPGTGNMTMKMLDACKKVIAIELDPRMVTELQKRVQGSDSEKKLQLIYGDFLKVDLPYFDVFVANIPYQISSPLVFKLLAHRPLFRCAVIMFQEEFAQRYNTFTLHVM</sequence>
<evidence type="ECO:0000256" key="4">
    <source>
        <dbReference type="ARBA" id="ARBA00022884"/>
    </source>
</evidence>
<feature type="binding site" evidence="5">
    <location>
        <position position="133"/>
    </location>
    <ligand>
        <name>S-adenosyl-L-methionine</name>
        <dbReference type="ChEBI" id="CHEBI:59789"/>
    </ligand>
</feature>
<keyword evidence="3 5" id="KW-0949">S-adenosyl-L-methionine</keyword>
<evidence type="ECO:0000256" key="3">
    <source>
        <dbReference type="ARBA" id="ARBA00022691"/>
    </source>
</evidence>
<evidence type="ECO:0000256" key="6">
    <source>
        <dbReference type="RuleBase" id="RU362106"/>
    </source>
</evidence>
<dbReference type="PROSITE" id="PS01131">
    <property type="entry name" value="RRNA_A_DIMETH"/>
    <property type="match status" value="1"/>
</dbReference>
<dbReference type="InterPro" id="IPR001737">
    <property type="entry name" value="KsgA/Erm"/>
</dbReference>